<sequence length="107" mass="11771">MIETHTELQQFRFSFHGDGHAAPQNVAGGADGGGARRELSAHPDRDITLARESSSRTPNKSYIVKNNYLRNPNEFLDRTLIHKQPGSESYVLAGPARPRDAGSRGSR</sequence>
<keyword evidence="3" id="KW-1185">Reference proteome</keyword>
<name>A0A4C1V1D8_EUMVA</name>
<evidence type="ECO:0000313" key="3">
    <source>
        <dbReference type="Proteomes" id="UP000299102"/>
    </source>
</evidence>
<comment type="caution">
    <text evidence="2">The sequence shown here is derived from an EMBL/GenBank/DDBJ whole genome shotgun (WGS) entry which is preliminary data.</text>
</comment>
<feature type="compositionally biased region" description="Basic and acidic residues" evidence="1">
    <location>
        <begin position="34"/>
        <end position="49"/>
    </location>
</feature>
<feature type="region of interest" description="Disordered" evidence="1">
    <location>
        <begin position="16"/>
        <end position="58"/>
    </location>
</feature>
<feature type="compositionally biased region" description="Basic and acidic residues" evidence="1">
    <location>
        <begin position="97"/>
        <end position="107"/>
    </location>
</feature>
<dbReference type="Proteomes" id="UP000299102">
    <property type="component" value="Unassembled WGS sequence"/>
</dbReference>
<organism evidence="2 3">
    <name type="scientific">Eumeta variegata</name>
    <name type="common">Bagworm moth</name>
    <name type="synonym">Eumeta japonica</name>
    <dbReference type="NCBI Taxonomy" id="151549"/>
    <lineage>
        <taxon>Eukaryota</taxon>
        <taxon>Metazoa</taxon>
        <taxon>Ecdysozoa</taxon>
        <taxon>Arthropoda</taxon>
        <taxon>Hexapoda</taxon>
        <taxon>Insecta</taxon>
        <taxon>Pterygota</taxon>
        <taxon>Neoptera</taxon>
        <taxon>Endopterygota</taxon>
        <taxon>Lepidoptera</taxon>
        <taxon>Glossata</taxon>
        <taxon>Ditrysia</taxon>
        <taxon>Tineoidea</taxon>
        <taxon>Psychidae</taxon>
        <taxon>Oiketicinae</taxon>
        <taxon>Eumeta</taxon>
    </lineage>
</organism>
<gene>
    <name evidence="2" type="ORF">EVAR_80848_1</name>
</gene>
<reference evidence="2 3" key="1">
    <citation type="journal article" date="2019" name="Commun. Biol.">
        <title>The bagworm genome reveals a unique fibroin gene that provides high tensile strength.</title>
        <authorList>
            <person name="Kono N."/>
            <person name="Nakamura H."/>
            <person name="Ohtoshi R."/>
            <person name="Tomita M."/>
            <person name="Numata K."/>
            <person name="Arakawa K."/>
        </authorList>
    </citation>
    <scope>NUCLEOTIDE SEQUENCE [LARGE SCALE GENOMIC DNA]</scope>
</reference>
<accession>A0A4C1V1D8</accession>
<feature type="region of interest" description="Disordered" evidence="1">
    <location>
        <begin position="86"/>
        <end position="107"/>
    </location>
</feature>
<protein>
    <submittedName>
        <fullName evidence="2">Uncharacterized protein</fullName>
    </submittedName>
</protein>
<evidence type="ECO:0000256" key="1">
    <source>
        <dbReference type="SAM" id="MobiDB-lite"/>
    </source>
</evidence>
<dbReference type="AlphaFoldDB" id="A0A4C1V1D8"/>
<evidence type="ECO:0000313" key="2">
    <source>
        <dbReference type="EMBL" id="GBP32082.1"/>
    </source>
</evidence>
<dbReference type="EMBL" id="BGZK01000255">
    <property type="protein sequence ID" value="GBP32082.1"/>
    <property type="molecule type" value="Genomic_DNA"/>
</dbReference>
<proteinExistence type="predicted"/>